<keyword evidence="13" id="KW-0594">Phospholipid biosynthesis</keyword>
<dbReference type="InterPro" id="IPR048254">
    <property type="entry name" value="CDP_ALCOHOL_P_TRANSF_CS"/>
</dbReference>
<evidence type="ECO:0000256" key="12">
    <source>
        <dbReference type="ARBA" id="ARBA00023136"/>
    </source>
</evidence>
<evidence type="ECO:0000256" key="1">
    <source>
        <dbReference type="ARBA" id="ARBA00001936"/>
    </source>
</evidence>
<accession>A0A451AV62</accession>
<dbReference type="GO" id="GO:0036094">
    <property type="term" value="F:small molecule binding"/>
    <property type="evidence" value="ECO:0007669"/>
    <property type="project" value="UniProtKB-ARBA"/>
</dbReference>
<organism evidence="20">
    <name type="scientific">Candidatus Kentrum sp. UNK</name>
    <dbReference type="NCBI Taxonomy" id="2126344"/>
    <lineage>
        <taxon>Bacteria</taxon>
        <taxon>Pseudomonadati</taxon>
        <taxon>Pseudomonadota</taxon>
        <taxon>Gammaproteobacteria</taxon>
        <taxon>Candidatus Kentrum</taxon>
    </lineage>
</organism>
<dbReference type="PANTHER" id="PTHR14269">
    <property type="entry name" value="CDP-DIACYLGLYCEROL--GLYCEROL-3-PHOSPHATE 3-PHOSPHATIDYLTRANSFERASE-RELATED"/>
    <property type="match status" value="1"/>
</dbReference>
<evidence type="ECO:0000256" key="2">
    <source>
        <dbReference type="ARBA" id="ARBA00004141"/>
    </source>
</evidence>
<dbReference type="InterPro" id="IPR043130">
    <property type="entry name" value="CDP-OH_PTrfase_TM_dom"/>
</dbReference>
<evidence type="ECO:0000256" key="18">
    <source>
        <dbReference type="SAM" id="Phobius"/>
    </source>
</evidence>
<sequence length="206" mass="22670">MATTNIPNILTLFRIILIPAFVLFFYLPLSWKPLIMAAIFGIAALTDWLDGYLARRLDQTSAFGAFLDPVADKLMVVVALVLLVGSHGTPWLAIPAAVIIGREIVVSALREWMAELGKRATVAVATVGKFKTIFQMVAIFIMLLGKPTNEPLVWHDESLLANLVLFEHVIYSIGFVLLYVAALLTLWSMLIYLRAARESVTVGGKA</sequence>
<dbReference type="InterPro" id="IPR000462">
    <property type="entry name" value="CDP-OH_P_trans"/>
</dbReference>
<evidence type="ECO:0000313" key="19">
    <source>
        <dbReference type="EMBL" id="VFK66676.1"/>
    </source>
</evidence>
<comment type="pathway">
    <text evidence="3">Phospholipid metabolism; phosphatidylglycerol biosynthesis; phosphatidylglycerol from CDP-diacylglycerol: step 1/2.</text>
</comment>
<reference evidence="20" key="1">
    <citation type="submission" date="2019-02" db="EMBL/GenBank/DDBJ databases">
        <authorList>
            <person name="Gruber-Vodicka R. H."/>
            <person name="Seah K. B. B."/>
        </authorList>
    </citation>
    <scope>NUCLEOTIDE SEQUENCE</scope>
    <source>
        <strain evidence="20">BECK_BY19</strain>
        <strain evidence="19">BECK_BY8</strain>
    </source>
</reference>
<comment type="catalytic activity">
    <reaction evidence="15">
        <text>a CDP-1,2-diacyl-sn-glycerol + sn-glycerol 3-phosphate = a 1,2-diacyl-sn-glycero-3-phospho-(1'-sn-glycero-3'-phosphate) + CMP + H(+)</text>
        <dbReference type="Rhea" id="RHEA:12593"/>
        <dbReference type="ChEBI" id="CHEBI:15378"/>
        <dbReference type="ChEBI" id="CHEBI:57597"/>
        <dbReference type="ChEBI" id="CHEBI:58332"/>
        <dbReference type="ChEBI" id="CHEBI:60110"/>
        <dbReference type="ChEBI" id="CHEBI:60377"/>
        <dbReference type="EC" id="2.7.8.5"/>
    </reaction>
</comment>
<keyword evidence="7" id="KW-0444">Lipid biosynthesis</keyword>
<evidence type="ECO:0000256" key="9">
    <source>
        <dbReference type="ARBA" id="ARBA00022692"/>
    </source>
</evidence>
<evidence type="ECO:0000256" key="5">
    <source>
        <dbReference type="ARBA" id="ARBA00013170"/>
    </source>
</evidence>
<dbReference type="GO" id="GO:0005886">
    <property type="term" value="C:plasma membrane"/>
    <property type="evidence" value="ECO:0007669"/>
    <property type="project" value="TreeGrafter"/>
</dbReference>
<dbReference type="InterPro" id="IPR004570">
    <property type="entry name" value="Phosphatidylglycerol_P_synth"/>
</dbReference>
<dbReference type="Pfam" id="PF01066">
    <property type="entry name" value="CDP-OH_P_transf"/>
    <property type="match status" value="1"/>
</dbReference>
<evidence type="ECO:0000256" key="8">
    <source>
        <dbReference type="ARBA" id="ARBA00022679"/>
    </source>
</evidence>
<dbReference type="Gene3D" id="1.20.120.1760">
    <property type="match status" value="1"/>
</dbReference>
<gene>
    <name evidence="19" type="ORF">BECKUNK1418G_GA0071005_11039</name>
    <name evidence="20" type="ORF">BECKUNK1418H_GA0071006_102128</name>
</gene>
<keyword evidence="11" id="KW-0443">Lipid metabolism</keyword>
<comment type="similarity">
    <text evidence="4 17">Belongs to the CDP-alcohol phosphatidyltransferase class-I family.</text>
</comment>
<evidence type="ECO:0000256" key="10">
    <source>
        <dbReference type="ARBA" id="ARBA00022989"/>
    </source>
</evidence>
<keyword evidence="9 18" id="KW-0812">Transmembrane</keyword>
<dbReference type="GO" id="GO:0005737">
    <property type="term" value="C:cytoplasm"/>
    <property type="evidence" value="ECO:0007669"/>
    <property type="project" value="UniProtKB-ARBA"/>
</dbReference>
<feature type="transmembrane region" description="Helical" evidence="18">
    <location>
        <begin position="169"/>
        <end position="193"/>
    </location>
</feature>
<dbReference type="PIRSF" id="PIRSF000847">
    <property type="entry name" value="Phos_ph_gly_syn"/>
    <property type="match status" value="1"/>
</dbReference>
<dbReference type="EC" id="2.7.8.5" evidence="5 16"/>
<keyword evidence="10 18" id="KW-1133">Transmembrane helix</keyword>
<dbReference type="GO" id="GO:0046474">
    <property type="term" value="P:glycerophospholipid biosynthetic process"/>
    <property type="evidence" value="ECO:0007669"/>
    <property type="project" value="TreeGrafter"/>
</dbReference>
<dbReference type="AlphaFoldDB" id="A0A451AV62"/>
<evidence type="ECO:0000256" key="4">
    <source>
        <dbReference type="ARBA" id="ARBA00010441"/>
    </source>
</evidence>
<dbReference type="FunFam" id="1.20.120.1760:FF:000008">
    <property type="entry name" value="CDP-diacylglycerol--glycerol-3-phosphate 3-phosphatidyltransferase 2"/>
    <property type="match status" value="1"/>
</dbReference>
<dbReference type="GO" id="GO:0008444">
    <property type="term" value="F:CDP-diacylglycerol-glycerol-3-phosphate 3-phosphatidyltransferase activity"/>
    <property type="evidence" value="ECO:0007669"/>
    <property type="project" value="UniProtKB-UniRule"/>
</dbReference>
<keyword evidence="14" id="KW-1208">Phospholipid metabolism</keyword>
<feature type="transmembrane region" description="Helical" evidence="18">
    <location>
        <begin position="121"/>
        <end position="144"/>
    </location>
</feature>
<name>A0A451AV62_9GAMM</name>
<dbReference type="PROSITE" id="PS00379">
    <property type="entry name" value="CDP_ALCOHOL_P_TRANSF"/>
    <property type="match status" value="1"/>
</dbReference>
<evidence type="ECO:0000256" key="6">
    <source>
        <dbReference type="ARBA" id="ARBA00014944"/>
    </source>
</evidence>
<proteinExistence type="inferred from homology"/>
<evidence type="ECO:0000256" key="15">
    <source>
        <dbReference type="ARBA" id="ARBA00048586"/>
    </source>
</evidence>
<comment type="cofactor">
    <cofactor evidence="1">
        <name>Mn(2+)</name>
        <dbReference type="ChEBI" id="CHEBI:29035"/>
    </cofactor>
</comment>
<evidence type="ECO:0000256" key="16">
    <source>
        <dbReference type="NCBIfam" id="TIGR00560"/>
    </source>
</evidence>
<evidence type="ECO:0000256" key="7">
    <source>
        <dbReference type="ARBA" id="ARBA00022516"/>
    </source>
</evidence>
<protein>
    <recommendedName>
        <fullName evidence="6 16">CDP-diacylglycerol--glycerol-3-phosphate 3-phosphatidyltransferase</fullName>
        <ecNumber evidence="5 16">2.7.8.5</ecNumber>
    </recommendedName>
</protein>
<feature type="transmembrane region" description="Helical" evidence="18">
    <location>
        <begin position="74"/>
        <end position="100"/>
    </location>
</feature>
<dbReference type="GO" id="GO:0050793">
    <property type="term" value="P:regulation of developmental process"/>
    <property type="evidence" value="ECO:0007669"/>
    <property type="project" value="UniProtKB-ARBA"/>
</dbReference>
<dbReference type="EMBL" id="CAADGD010000021">
    <property type="protein sequence ID" value="VFK69941.1"/>
    <property type="molecule type" value="Genomic_DNA"/>
</dbReference>
<evidence type="ECO:0000256" key="14">
    <source>
        <dbReference type="ARBA" id="ARBA00023264"/>
    </source>
</evidence>
<evidence type="ECO:0000313" key="20">
    <source>
        <dbReference type="EMBL" id="VFK69941.1"/>
    </source>
</evidence>
<evidence type="ECO:0000256" key="3">
    <source>
        <dbReference type="ARBA" id="ARBA00005042"/>
    </source>
</evidence>
<keyword evidence="12 18" id="KW-0472">Membrane</keyword>
<evidence type="ECO:0000256" key="13">
    <source>
        <dbReference type="ARBA" id="ARBA00023209"/>
    </source>
</evidence>
<evidence type="ECO:0000256" key="17">
    <source>
        <dbReference type="RuleBase" id="RU003750"/>
    </source>
</evidence>
<comment type="subcellular location">
    <subcellularLocation>
        <location evidence="2">Membrane</location>
        <topology evidence="2">Multi-pass membrane protein</topology>
    </subcellularLocation>
</comment>
<keyword evidence="8 17" id="KW-0808">Transferase</keyword>
<dbReference type="EMBL" id="CAADFZ010000103">
    <property type="protein sequence ID" value="VFK66676.1"/>
    <property type="molecule type" value="Genomic_DNA"/>
</dbReference>
<dbReference type="PANTHER" id="PTHR14269:SF62">
    <property type="entry name" value="CDP-DIACYLGLYCEROL--GLYCEROL-3-PHOSPHATE 3-PHOSPHATIDYLTRANSFERASE 1, CHLOROPLASTIC"/>
    <property type="match status" value="1"/>
</dbReference>
<dbReference type="NCBIfam" id="TIGR00560">
    <property type="entry name" value="pgsA"/>
    <property type="match status" value="1"/>
</dbReference>
<dbReference type="InterPro" id="IPR050324">
    <property type="entry name" value="CDP-alcohol_PTase-I"/>
</dbReference>
<evidence type="ECO:0000256" key="11">
    <source>
        <dbReference type="ARBA" id="ARBA00023098"/>
    </source>
</evidence>